<comment type="caution">
    <text evidence="2">The sequence shown here is derived from an EMBL/GenBank/DDBJ whole genome shotgun (WGS) entry which is preliminary data.</text>
</comment>
<dbReference type="Proteomes" id="UP001152622">
    <property type="component" value="Chromosome 12"/>
</dbReference>
<reference evidence="2" key="1">
    <citation type="journal article" date="2023" name="Science">
        <title>Genome structures resolve the early diversification of teleost fishes.</title>
        <authorList>
            <person name="Parey E."/>
            <person name="Louis A."/>
            <person name="Montfort J."/>
            <person name="Bouchez O."/>
            <person name="Roques C."/>
            <person name="Iampietro C."/>
            <person name="Lluch J."/>
            <person name="Castinel A."/>
            <person name="Donnadieu C."/>
            <person name="Desvignes T."/>
            <person name="Floi Bucao C."/>
            <person name="Jouanno E."/>
            <person name="Wen M."/>
            <person name="Mejri S."/>
            <person name="Dirks R."/>
            <person name="Jansen H."/>
            <person name="Henkel C."/>
            <person name="Chen W.J."/>
            <person name="Zahm M."/>
            <person name="Cabau C."/>
            <person name="Klopp C."/>
            <person name="Thompson A.W."/>
            <person name="Robinson-Rechavi M."/>
            <person name="Braasch I."/>
            <person name="Lecointre G."/>
            <person name="Bobe J."/>
            <person name="Postlethwait J.H."/>
            <person name="Berthelot C."/>
            <person name="Roest Crollius H."/>
            <person name="Guiguen Y."/>
        </authorList>
    </citation>
    <scope>NUCLEOTIDE SEQUENCE</scope>
    <source>
        <strain evidence="2">WJC10195</strain>
    </source>
</reference>
<dbReference type="EMBL" id="JAINUF010000012">
    <property type="protein sequence ID" value="KAJ8345003.1"/>
    <property type="molecule type" value="Genomic_DNA"/>
</dbReference>
<sequence length="90" mass="9586">MPAHELGHEGFASSKTQPFSRLPAEKLTIAPENSHADQCGCCRSDGSASIAAHTSPKHLGFHRCLFRMNPLTPLLPDNKDGGANGRALAH</sequence>
<protein>
    <submittedName>
        <fullName evidence="2">Uncharacterized protein</fullName>
    </submittedName>
</protein>
<keyword evidence="3" id="KW-1185">Reference proteome</keyword>
<feature type="region of interest" description="Disordered" evidence="1">
    <location>
        <begin position="1"/>
        <end position="24"/>
    </location>
</feature>
<evidence type="ECO:0000313" key="2">
    <source>
        <dbReference type="EMBL" id="KAJ8345003.1"/>
    </source>
</evidence>
<organism evidence="2 3">
    <name type="scientific">Synaphobranchus kaupii</name>
    <name type="common">Kaup's arrowtooth eel</name>
    <dbReference type="NCBI Taxonomy" id="118154"/>
    <lineage>
        <taxon>Eukaryota</taxon>
        <taxon>Metazoa</taxon>
        <taxon>Chordata</taxon>
        <taxon>Craniata</taxon>
        <taxon>Vertebrata</taxon>
        <taxon>Euteleostomi</taxon>
        <taxon>Actinopterygii</taxon>
        <taxon>Neopterygii</taxon>
        <taxon>Teleostei</taxon>
        <taxon>Anguilliformes</taxon>
        <taxon>Synaphobranchidae</taxon>
        <taxon>Synaphobranchus</taxon>
    </lineage>
</organism>
<name>A0A9Q1ETZ6_SYNKA</name>
<evidence type="ECO:0000256" key="1">
    <source>
        <dbReference type="SAM" id="MobiDB-lite"/>
    </source>
</evidence>
<proteinExistence type="predicted"/>
<gene>
    <name evidence="2" type="ORF">SKAU_G00291960</name>
</gene>
<accession>A0A9Q1ETZ6</accession>
<dbReference type="AlphaFoldDB" id="A0A9Q1ETZ6"/>
<evidence type="ECO:0000313" key="3">
    <source>
        <dbReference type="Proteomes" id="UP001152622"/>
    </source>
</evidence>